<feature type="transmembrane region" description="Helical" evidence="1">
    <location>
        <begin position="78"/>
        <end position="97"/>
    </location>
</feature>
<reference evidence="2 3" key="1">
    <citation type="journal article" date="2014" name="Genome Announc.">
        <title>Draft Genome Sequence of Cytophaga fermentans JCM 21142T, a Facultative Anaerobe Isolated from Marine Mud.</title>
        <authorList>
            <person name="Starns D."/>
            <person name="Oshima K."/>
            <person name="Suda W."/>
            <person name="Iino T."/>
            <person name="Yuki M."/>
            <person name="Inoue J."/>
            <person name="Kitamura K."/>
            <person name="Iida T."/>
            <person name="Darby A."/>
            <person name="Hattori M."/>
            <person name="Ohkuma M."/>
        </authorList>
    </citation>
    <scope>NUCLEOTIDE SEQUENCE [LARGE SCALE GENOMIC DNA]</scope>
    <source>
        <strain evidence="2 3">JCM 21142</strain>
    </source>
</reference>
<dbReference type="STRING" id="869213.GCA_000517085_00570"/>
<dbReference type="Proteomes" id="UP000019402">
    <property type="component" value="Unassembled WGS sequence"/>
</dbReference>
<dbReference type="RefSeq" id="WP_027470581.1">
    <property type="nucleotide sequence ID" value="NZ_BAMD01000042.1"/>
</dbReference>
<dbReference type="EMBL" id="BAMD01000042">
    <property type="protein sequence ID" value="GAF04321.1"/>
    <property type="molecule type" value="Genomic_DNA"/>
</dbReference>
<evidence type="ECO:0008006" key="4">
    <source>
        <dbReference type="Google" id="ProtNLM"/>
    </source>
</evidence>
<keyword evidence="1" id="KW-1133">Transmembrane helix</keyword>
<dbReference type="OrthoDB" id="1122303at2"/>
<evidence type="ECO:0000313" key="2">
    <source>
        <dbReference type="EMBL" id="GAF04321.1"/>
    </source>
</evidence>
<accession>W7YIM8</accession>
<dbReference type="InterPro" id="IPR009937">
    <property type="entry name" value="Phage_holin_3_6"/>
</dbReference>
<dbReference type="eggNOG" id="ENOG5030ZXR">
    <property type="taxonomic scope" value="Bacteria"/>
</dbReference>
<keyword evidence="1" id="KW-0472">Membrane</keyword>
<comment type="caution">
    <text evidence="2">The sequence shown here is derived from an EMBL/GenBank/DDBJ whole genome shotgun (WGS) entry which is preliminary data.</text>
</comment>
<evidence type="ECO:0000256" key="1">
    <source>
        <dbReference type="SAM" id="Phobius"/>
    </source>
</evidence>
<organism evidence="2 3">
    <name type="scientific">Saccharicrinis fermentans DSM 9555 = JCM 21142</name>
    <dbReference type="NCBI Taxonomy" id="869213"/>
    <lineage>
        <taxon>Bacteria</taxon>
        <taxon>Pseudomonadati</taxon>
        <taxon>Bacteroidota</taxon>
        <taxon>Bacteroidia</taxon>
        <taxon>Marinilabiliales</taxon>
        <taxon>Marinilabiliaceae</taxon>
        <taxon>Saccharicrinis</taxon>
    </lineage>
</organism>
<name>W7YIM8_9BACT</name>
<evidence type="ECO:0000313" key="3">
    <source>
        <dbReference type="Proteomes" id="UP000019402"/>
    </source>
</evidence>
<feature type="transmembrane region" description="Helical" evidence="1">
    <location>
        <begin position="49"/>
        <end position="72"/>
    </location>
</feature>
<keyword evidence="3" id="KW-1185">Reference proteome</keyword>
<dbReference type="AlphaFoldDB" id="W7YIM8"/>
<keyword evidence="1" id="KW-0812">Transmembrane</keyword>
<sequence length="124" mass="14127">MSNKESLSDDLTEIKKEIESYVQNRIDLTKLHVAEDLSRFTAGVAVRLVLFYIAFFILLFLSIAAAYAFGRYTNSTELGFIIVAGAYLVAGIIFYLLRGILINKPIIQSFIHLFFPNYSNYDKE</sequence>
<protein>
    <recommendedName>
        <fullName evidence="4">Phage holin family protein</fullName>
    </recommendedName>
</protein>
<gene>
    <name evidence="2" type="ORF">JCM21142_73023</name>
</gene>
<proteinExistence type="predicted"/>
<dbReference type="Pfam" id="PF07332">
    <property type="entry name" value="Phage_holin_3_6"/>
    <property type="match status" value="1"/>
</dbReference>